<evidence type="ECO:0000256" key="2">
    <source>
        <dbReference type="ARBA" id="ARBA00005194"/>
    </source>
</evidence>
<dbReference type="AlphaFoldDB" id="A0A9P0ACN0"/>
<evidence type="ECO:0000256" key="6">
    <source>
        <dbReference type="ARBA" id="ARBA00022832"/>
    </source>
</evidence>
<dbReference type="GO" id="GO:0004314">
    <property type="term" value="F:[acyl-carrier-protein] S-malonyltransferase activity"/>
    <property type="evidence" value="ECO:0007669"/>
    <property type="project" value="UniProtKB-EC"/>
</dbReference>
<evidence type="ECO:0000259" key="14">
    <source>
        <dbReference type="SMART" id="SM00827"/>
    </source>
</evidence>
<keyword evidence="4" id="KW-0444">Lipid biosynthesis</keyword>
<evidence type="ECO:0000256" key="10">
    <source>
        <dbReference type="ARBA" id="ARBA00023160"/>
    </source>
</evidence>
<dbReference type="EC" id="2.3.1.39" evidence="3"/>
<comment type="subcellular location">
    <subcellularLocation>
        <location evidence="1">Mitochondrion</location>
    </subcellularLocation>
</comment>
<proteinExistence type="inferred from homology"/>
<dbReference type="SMART" id="SM00827">
    <property type="entry name" value="PKS_AT"/>
    <property type="match status" value="1"/>
</dbReference>
<dbReference type="InterPro" id="IPR016035">
    <property type="entry name" value="Acyl_Trfase/lysoPLipase"/>
</dbReference>
<evidence type="ECO:0000256" key="12">
    <source>
        <dbReference type="ARBA" id="ARBA00077751"/>
    </source>
</evidence>
<dbReference type="InterPro" id="IPR016036">
    <property type="entry name" value="Malonyl_transacylase_ACP-bd"/>
</dbReference>
<dbReference type="Gene3D" id="3.30.70.250">
    <property type="entry name" value="Malonyl-CoA ACP transacylase, ACP-binding"/>
    <property type="match status" value="1"/>
</dbReference>
<evidence type="ECO:0000256" key="1">
    <source>
        <dbReference type="ARBA" id="ARBA00004173"/>
    </source>
</evidence>
<evidence type="ECO:0000256" key="7">
    <source>
        <dbReference type="ARBA" id="ARBA00022946"/>
    </source>
</evidence>
<evidence type="ECO:0000256" key="3">
    <source>
        <dbReference type="ARBA" id="ARBA00013258"/>
    </source>
</evidence>
<organism evidence="15 16">
    <name type="scientific">Bemisia tabaci</name>
    <name type="common">Sweetpotato whitefly</name>
    <name type="synonym">Aleurodes tabaci</name>
    <dbReference type="NCBI Taxonomy" id="7038"/>
    <lineage>
        <taxon>Eukaryota</taxon>
        <taxon>Metazoa</taxon>
        <taxon>Ecdysozoa</taxon>
        <taxon>Arthropoda</taxon>
        <taxon>Hexapoda</taxon>
        <taxon>Insecta</taxon>
        <taxon>Pterygota</taxon>
        <taxon>Neoptera</taxon>
        <taxon>Paraneoptera</taxon>
        <taxon>Hemiptera</taxon>
        <taxon>Sternorrhyncha</taxon>
        <taxon>Aleyrodoidea</taxon>
        <taxon>Aleyrodidae</taxon>
        <taxon>Aleyrodinae</taxon>
        <taxon>Bemisia</taxon>
    </lineage>
</organism>
<dbReference type="KEGG" id="btab:109034887"/>
<keyword evidence="6" id="KW-0276">Fatty acid metabolism</keyword>
<keyword evidence="5" id="KW-0808">Transferase</keyword>
<gene>
    <name evidence="15" type="ORF">BEMITA_LOCUS8573</name>
</gene>
<comment type="pathway">
    <text evidence="2">Lipid metabolism; fatty acid biosynthesis.</text>
</comment>
<evidence type="ECO:0000256" key="4">
    <source>
        <dbReference type="ARBA" id="ARBA00022516"/>
    </source>
</evidence>
<dbReference type="GO" id="GO:0005739">
    <property type="term" value="C:mitochondrion"/>
    <property type="evidence" value="ECO:0007669"/>
    <property type="project" value="UniProtKB-SubCell"/>
</dbReference>
<dbReference type="InterPro" id="IPR001227">
    <property type="entry name" value="Ac_transferase_dom_sf"/>
</dbReference>
<feature type="region of interest" description="Disordered" evidence="13">
    <location>
        <begin position="56"/>
        <end position="76"/>
    </location>
</feature>
<comment type="similarity">
    <text evidence="11">Belongs to the type II malonyltransferase family.</text>
</comment>
<dbReference type="Proteomes" id="UP001152759">
    <property type="component" value="Chromosome 5"/>
</dbReference>
<dbReference type="Pfam" id="PF00698">
    <property type="entry name" value="Acyl_transf_1"/>
    <property type="match status" value="1"/>
</dbReference>
<evidence type="ECO:0000313" key="16">
    <source>
        <dbReference type="Proteomes" id="UP001152759"/>
    </source>
</evidence>
<dbReference type="EMBL" id="OU963866">
    <property type="protein sequence ID" value="CAH0389784.1"/>
    <property type="molecule type" value="Genomic_DNA"/>
</dbReference>
<name>A0A9P0ACN0_BEMTA</name>
<evidence type="ECO:0000256" key="8">
    <source>
        <dbReference type="ARBA" id="ARBA00023098"/>
    </source>
</evidence>
<dbReference type="GO" id="GO:0006633">
    <property type="term" value="P:fatty acid biosynthetic process"/>
    <property type="evidence" value="ECO:0007669"/>
    <property type="project" value="UniProtKB-KW"/>
</dbReference>
<keyword evidence="10" id="KW-0275">Fatty acid biosynthesis</keyword>
<dbReference type="SUPFAM" id="SSF55048">
    <property type="entry name" value="Probable ACP-binding domain of malonyl-CoA ACP transacylase"/>
    <property type="match status" value="1"/>
</dbReference>
<keyword evidence="8" id="KW-0443">Lipid metabolism</keyword>
<evidence type="ECO:0000256" key="13">
    <source>
        <dbReference type="SAM" id="MobiDB-lite"/>
    </source>
</evidence>
<evidence type="ECO:0000256" key="9">
    <source>
        <dbReference type="ARBA" id="ARBA00023128"/>
    </source>
</evidence>
<dbReference type="InterPro" id="IPR052760">
    <property type="entry name" value="Mitochondrial_malonyltrans"/>
</dbReference>
<dbReference type="InterPro" id="IPR014043">
    <property type="entry name" value="Acyl_transferase_dom"/>
</dbReference>
<dbReference type="PANTHER" id="PTHR47170">
    <property type="entry name" value="MALONYL-COA ACP TRANSACYLASE, ACP-BINDING"/>
    <property type="match status" value="1"/>
</dbReference>
<sequence>MIKYSGTLQPLLRGTIPSGLGLPQSLPDLCVNICQSIQSRNSRSFLCLNRFTTSSESRVRNNSKDEGKTPKKKRLDSKEMLDNAATFENIDTIGDDQNWTTSPYPKGSERIKRRSQASYSLRPNMDPRQTSILLFPGQGTQFVGMGKKLMNFPVARDLFDYANEILQYDLKKLCLEGPIEELSKTVHSQPAIFVCSLAAVERLKEEQPTAIENCMAAAGYSLGEISALTFAGALTFERALMLVKVRAEAMQLASEMAPGGMATIFYGPDHKLGLALSKARDWCAERGIEGPVCSIASYLYPDCKVIAGHEEALRYIEENKALYRIKRMQRLRVSGAFHTDLMKPAIGPFVEALRSAGTSDPFVSVHSNLDGKRYNDAKQVYMQLPKLLYKPIKWEQTLHVLYERPQGSYFPRTFECGPGETLKSILQKVNLLACRNFENIGV</sequence>
<dbReference type="Gene3D" id="3.40.366.10">
    <property type="entry name" value="Malonyl-Coenzyme A Acyl Carrier Protein, domain 2"/>
    <property type="match status" value="1"/>
</dbReference>
<feature type="domain" description="Malonyl-CoA:ACP transacylase (MAT)" evidence="14">
    <location>
        <begin position="134"/>
        <end position="436"/>
    </location>
</feature>
<keyword evidence="9" id="KW-0496">Mitochondrion</keyword>
<reference evidence="15" key="1">
    <citation type="submission" date="2021-12" db="EMBL/GenBank/DDBJ databases">
        <authorList>
            <person name="King R."/>
        </authorList>
    </citation>
    <scope>NUCLEOTIDE SEQUENCE</scope>
</reference>
<keyword evidence="16" id="KW-1185">Reference proteome</keyword>
<evidence type="ECO:0000313" key="15">
    <source>
        <dbReference type="EMBL" id="CAH0389784.1"/>
    </source>
</evidence>
<accession>A0A9P0ACN0</accession>
<dbReference type="FunFam" id="3.30.70.250:FF:000005">
    <property type="entry name" value="Malonyl-CoA-acyl carrier protein transacylase, mitochondrial"/>
    <property type="match status" value="1"/>
</dbReference>
<feature type="compositionally biased region" description="Basic and acidic residues" evidence="13">
    <location>
        <begin position="57"/>
        <end position="69"/>
    </location>
</feature>
<dbReference type="PANTHER" id="PTHR47170:SF2">
    <property type="entry name" value="MALONYL-COA:ACP TRANSACYLASE (MAT) DOMAIN-CONTAINING PROTEIN"/>
    <property type="match status" value="1"/>
</dbReference>
<dbReference type="SUPFAM" id="SSF52151">
    <property type="entry name" value="FabD/lysophospholipase-like"/>
    <property type="match status" value="1"/>
</dbReference>
<keyword evidence="7" id="KW-0809">Transit peptide</keyword>
<evidence type="ECO:0000256" key="5">
    <source>
        <dbReference type="ARBA" id="ARBA00022679"/>
    </source>
</evidence>
<evidence type="ECO:0000256" key="11">
    <source>
        <dbReference type="ARBA" id="ARBA00061523"/>
    </source>
</evidence>
<protein>
    <recommendedName>
        <fullName evidence="3">[acyl-carrier-protein] S-malonyltransferase</fullName>
        <ecNumber evidence="3">2.3.1.39</ecNumber>
    </recommendedName>
    <alternativeName>
        <fullName evidence="12">[Acyl-carrier-protein] malonyltransferase</fullName>
    </alternativeName>
</protein>